<gene>
    <name evidence="1" type="ORF">ACFSUE_00145</name>
</gene>
<comment type="caution">
    <text evidence="1">The sequence shown here is derived from an EMBL/GenBank/DDBJ whole genome shotgun (WGS) entry which is preliminary data.</text>
</comment>
<name>A0ABW5RX51_9BACL</name>
<evidence type="ECO:0000313" key="2">
    <source>
        <dbReference type="Proteomes" id="UP001597399"/>
    </source>
</evidence>
<evidence type="ECO:0008006" key="3">
    <source>
        <dbReference type="Google" id="ProtNLM"/>
    </source>
</evidence>
<sequence>MSYDFFDNRDRGSRYSDPCSDYDPCARKRGCRSSKCGKKDKKRNLLLSDFNFSQDPPVPVTPTVPFSLANVIADTSICADGCDDLVALAATVEWTVTVADDLAALTIIQPTIQIWRRGSNGGRVLITEKTDSIVLPIGTPAGTYTVTTSLIAIDPDPQCGENEYDLTFTAPTPLPALITSVTATEHTFTAAVIDYDD</sequence>
<evidence type="ECO:0000313" key="1">
    <source>
        <dbReference type="EMBL" id="MFD2692058.1"/>
    </source>
</evidence>
<protein>
    <recommendedName>
        <fullName evidence="3">Ig-like domain-containing protein</fullName>
    </recommendedName>
</protein>
<organism evidence="1 2">
    <name type="scientific">Sporolactobacillus shoreicorticis</name>
    <dbReference type="NCBI Taxonomy" id="1923877"/>
    <lineage>
        <taxon>Bacteria</taxon>
        <taxon>Bacillati</taxon>
        <taxon>Bacillota</taxon>
        <taxon>Bacilli</taxon>
        <taxon>Bacillales</taxon>
        <taxon>Sporolactobacillaceae</taxon>
        <taxon>Sporolactobacillus</taxon>
    </lineage>
</organism>
<accession>A0ABW5RX51</accession>
<keyword evidence="2" id="KW-1185">Reference proteome</keyword>
<reference evidence="2" key="1">
    <citation type="journal article" date="2019" name="Int. J. Syst. Evol. Microbiol.">
        <title>The Global Catalogue of Microorganisms (GCM) 10K type strain sequencing project: providing services to taxonomists for standard genome sequencing and annotation.</title>
        <authorList>
            <consortium name="The Broad Institute Genomics Platform"/>
            <consortium name="The Broad Institute Genome Sequencing Center for Infectious Disease"/>
            <person name="Wu L."/>
            <person name="Ma J."/>
        </authorList>
    </citation>
    <scope>NUCLEOTIDE SEQUENCE [LARGE SCALE GENOMIC DNA]</scope>
    <source>
        <strain evidence="2">TISTR 2466</strain>
    </source>
</reference>
<dbReference type="RefSeq" id="WP_253059118.1">
    <property type="nucleotide sequence ID" value="NZ_JAMXWM010000003.1"/>
</dbReference>
<dbReference type="EMBL" id="JBHUMQ010000001">
    <property type="protein sequence ID" value="MFD2692058.1"/>
    <property type="molecule type" value="Genomic_DNA"/>
</dbReference>
<dbReference type="Proteomes" id="UP001597399">
    <property type="component" value="Unassembled WGS sequence"/>
</dbReference>
<proteinExistence type="predicted"/>